<gene>
    <name evidence="4" type="ORF">GCM10008937_02290</name>
</gene>
<evidence type="ECO:0000313" key="5">
    <source>
        <dbReference type="Proteomes" id="UP001500191"/>
    </source>
</evidence>
<dbReference type="Proteomes" id="UP001500191">
    <property type="component" value="Unassembled WGS sequence"/>
</dbReference>
<feature type="domain" description="GGDEF" evidence="3">
    <location>
        <begin position="478"/>
        <end position="609"/>
    </location>
</feature>
<dbReference type="InterPro" id="IPR050469">
    <property type="entry name" value="Diguanylate_Cyclase"/>
</dbReference>
<name>A0ABN1BIJ7_9DEIO</name>
<dbReference type="PROSITE" id="PS50887">
    <property type="entry name" value="GGDEF"/>
    <property type="match status" value="1"/>
</dbReference>
<dbReference type="RefSeq" id="WP_343755150.1">
    <property type="nucleotide sequence ID" value="NZ_BAAADB010000003.1"/>
</dbReference>
<keyword evidence="2" id="KW-0472">Membrane</keyword>
<dbReference type="EMBL" id="BAAADB010000003">
    <property type="protein sequence ID" value="GAA0498682.1"/>
    <property type="molecule type" value="Genomic_DNA"/>
</dbReference>
<feature type="transmembrane region" description="Helical" evidence="2">
    <location>
        <begin position="274"/>
        <end position="298"/>
    </location>
</feature>
<feature type="transmembrane region" description="Helical" evidence="2">
    <location>
        <begin position="401"/>
        <end position="419"/>
    </location>
</feature>
<dbReference type="NCBIfam" id="TIGR00254">
    <property type="entry name" value="GGDEF"/>
    <property type="match status" value="1"/>
</dbReference>
<keyword evidence="2" id="KW-1133">Transmembrane helix</keyword>
<dbReference type="PANTHER" id="PTHR45138:SF9">
    <property type="entry name" value="DIGUANYLATE CYCLASE DGCM-RELATED"/>
    <property type="match status" value="1"/>
</dbReference>
<evidence type="ECO:0000256" key="1">
    <source>
        <dbReference type="SAM" id="MobiDB-lite"/>
    </source>
</evidence>
<evidence type="ECO:0000313" key="4">
    <source>
        <dbReference type="EMBL" id="GAA0498682.1"/>
    </source>
</evidence>
<keyword evidence="5" id="KW-1185">Reference proteome</keyword>
<accession>A0ABN1BIJ7</accession>
<dbReference type="InterPro" id="IPR043128">
    <property type="entry name" value="Rev_trsase/Diguanyl_cyclase"/>
</dbReference>
<feature type="transmembrane region" description="Helical" evidence="2">
    <location>
        <begin position="39"/>
        <end position="57"/>
    </location>
</feature>
<keyword evidence="2" id="KW-0812">Transmembrane</keyword>
<dbReference type="PANTHER" id="PTHR45138">
    <property type="entry name" value="REGULATORY COMPONENTS OF SENSORY TRANSDUCTION SYSTEM"/>
    <property type="match status" value="1"/>
</dbReference>
<dbReference type="InterPro" id="IPR000160">
    <property type="entry name" value="GGDEF_dom"/>
</dbReference>
<feature type="transmembrane region" description="Helical" evidence="2">
    <location>
        <begin position="7"/>
        <end position="27"/>
    </location>
</feature>
<sequence>MKNRPSLPWLFAPLLVLAGVYTGLLAWGALTGVNLHLELLYGAVPVAAVLAVGQAWTQGRPQGHGGLNLSGGNVRRTPSVSFTRRDSAGLPTPRPAVPWARRPASRVRPEGTVLAPHSTEVRIIRTPIEWLTKPFNPSEARRSWAGSGRGVDRSVVFRSVNETNGIRISGRLGWALLSLLALAAAEVAYVLLFDLPGVDAPDVSFVDGLYYLYYLGLLGVLWMDRAAGSNPGTRLSRGVLGGWLLDSLITVVVVGEVSWVLAVSPLLQDSGASVVFKAVSASYVLLDLLLLAAGLLLLRRPLEPARLPLLLGLLVYVGADFAYLLLGEHYQPAGLLDALWTWGTVGQAAGVTLLSRPRQADRAGEDPLPGGWSDTLLRALPYGAVAMACALLVVRGGTGDLTGRGVTWFTVAVLLLVLLRQRQAFVETTRLNCQLTEQAAELRRSRDEMEHLATHDGLTGLLNRHGFYRLLREAAPDTELTILMIDLDGFKPVNDTFGHAAGDLVLREVSARLRVLAGPSFVPARLGGDEFALVSLCPQRLEAAAQRAARVVQRLGEPYDVPGGSARLGASVGVAAQVAQDGETLLQQADAALYRAKRAGGGRLEVAAVTARTPGWTPAG</sequence>
<dbReference type="SMART" id="SM00267">
    <property type="entry name" value="GGDEF"/>
    <property type="match status" value="1"/>
</dbReference>
<dbReference type="Gene3D" id="3.30.70.270">
    <property type="match status" value="1"/>
</dbReference>
<protein>
    <recommendedName>
        <fullName evidence="3">GGDEF domain-containing protein</fullName>
    </recommendedName>
</protein>
<feature type="transmembrane region" description="Helical" evidence="2">
    <location>
        <begin position="172"/>
        <end position="191"/>
    </location>
</feature>
<dbReference type="CDD" id="cd01949">
    <property type="entry name" value="GGDEF"/>
    <property type="match status" value="1"/>
</dbReference>
<comment type="caution">
    <text evidence="4">The sequence shown here is derived from an EMBL/GenBank/DDBJ whole genome shotgun (WGS) entry which is preliminary data.</text>
</comment>
<evidence type="ECO:0000259" key="3">
    <source>
        <dbReference type="PROSITE" id="PS50887"/>
    </source>
</evidence>
<feature type="region of interest" description="Disordered" evidence="1">
    <location>
        <begin position="81"/>
        <end position="102"/>
    </location>
</feature>
<dbReference type="SUPFAM" id="SSF55073">
    <property type="entry name" value="Nucleotide cyclase"/>
    <property type="match status" value="1"/>
</dbReference>
<organism evidence="4 5">
    <name type="scientific">Deinococcus depolymerans</name>
    <dbReference type="NCBI Taxonomy" id="392408"/>
    <lineage>
        <taxon>Bacteria</taxon>
        <taxon>Thermotogati</taxon>
        <taxon>Deinococcota</taxon>
        <taxon>Deinococci</taxon>
        <taxon>Deinococcales</taxon>
        <taxon>Deinococcaceae</taxon>
        <taxon>Deinococcus</taxon>
    </lineage>
</organism>
<feature type="transmembrane region" description="Helical" evidence="2">
    <location>
        <begin position="211"/>
        <end position="228"/>
    </location>
</feature>
<feature type="transmembrane region" description="Helical" evidence="2">
    <location>
        <begin position="307"/>
        <end position="326"/>
    </location>
</feature>
<proteinExistence type="predicted"/>
<feature type="transmembrane region" description="Helical" evidence="2">
    <location>
        <begin position="376"/>
        <end position="395"/>
    </location>
</feature>
<feature type="transmembrane region" description="Helical" evidence="2">
    <location>
        <begin position="240"/>
        <end position="262"/>
    </location>
</feature>
<evidence type="ECO:0000256" key="2">
    <source>
        <dbReference type="SAM" id="Phobius"/>
    </source>
</evidence>
<dbReference type="InterPro" id="IPR029787">
    <property type="entry name" value="Nucleotide_cyclase"/>
</dbReference>
<reference evidence="4 5" key="1">
    <citation type="journal article" date="2019" name="Int. J. Syst. Evol. Microbiol.">
        <title>The Global Catalogue of Microorganisms (GCM) 10K type strain sequencing project: providing services to taxonomists for standard genome sequencing and annotation.</title>
        <authorList>
            <consortium name="The Broad Institute Genomics Platform"/>
            <consortium name="The Broad Institute Genome Sequencing Center for Infectious Disease"/>
            <person name="Wu L."/>
            <person name="Ma J."/>
        </authorList>
    </citation>
    <scope>NUCLEOTIDE SEQUENCE [LARGE SCALE GENOMIC DNA]</scope>
    <source>
        <strain evidence="4 5">JCM 14368</strain>
    </source>
</reference>
<dbReference type="Pfam" id="PF00990">
    <property type="entry name" value="GGDEF"/>
    <property type="match status" value="1"/>
</dbReference>